<evidence type="ECO:0000313" key="1">
    <source>
        <dbReference type="EMBL" id="GMI85889.1"/>
    </source>
</evidence>
<sequence>MDLQALGVSYKIKRLKHQLLMLERLKGKQKSGKGMDGGGDNDMKAFLLLISLLHKQVSRYQSLQGKIDDLCKRMRDNNVESSQGDCSMAKIKGETKTLKHFLEETFHLQ</sequence>
<gene>
    <name evidence="1" type="ORF">HRI_002258200</name>
</gene>
<protein>
    <submittedName>
        <fullName evidence="1">Uncharacterized protein</fullName>
    </submittedName>
</protein>
<comment type="caution">
    <text evidence="1">The sequence shown here is derived from an EMBL/GenBank/DDBJ whole genome shotgun (WGS) entry which is preliminary data.</text>
</comment>
<dbReference type="PANTHER" id="PTHR47747">
    <property type="entry name" value="RIBONUCLEASE P PROTEIN SUBUNIT P38-LIKE PROTEIN"/>
    <property type="match status" value="1"/>
</dbReference>
<dbReference type="PANTHER" id="PTHR47747:SF2">
    <property type="entry name" value="RIBONUCLEASE P PROTEIN SUBUNIT P38-LIKE PROTEIN"/>
    <property type="match status" value="1"/>
</dbReference>
<dbReference type="AlphaFoldDB" id="A0A9W7HWV1"/>
<dbReference type="OrthoDB" id="1735671at2759"/>
<reference evidence="1" key="1">
    <citation type="submission" date="2023-05" db="EMBL/GenBank/DDBJ databases">
        <title>Genome and transcriptome analyses reveal genes involved in the formation of fine ridges on petal epidermal cells in Hibiscus trionum.</title>
        <authorList>
            <person name="Koshimizu S."/>
            <person name="Masuda S."/>
            <person name="Ishii T."/>
            <person name="Shirasu K."/>
            <person name="Hoshino A."/>
            <person name="Arita M."/>
        </authorList>
    </citation>
    <scope>NUCLEOTIDE SEQUENCE</scope>
    <source>
        <strain evidence="1">Hamamatsu line</strain>
    </source>
</reference>
<proteinExistence type="predicted"/>
<keyword evidence="2" id="KW-1185">Reference proteome</keyword>
<dbReference type="Proteomes" id="UP001165190">
    <property type="component" value="Unassembled WGS sequence"/>
</dbReference>
<accession>A0A9W7HWV1</accession>
<organism evidence="1 2">
    <name type="scientific">Hibiscus trionum</name>
    <name type="common">Flower of an hour</name>
    <dbReference type="NCBI Taxonomy" id="183268"/>
    <lineage>
        <taxon>Eukaryota</taxon>
        <taxon>Viridiplantae</taxon>
        <taxon>Streptophyta</taxon>
        <taxon>Embryophyta</taxon>
        <taxon>Tracheophyta</taxon>
        <taxon>Spermatophyta</taxon>
        <taxon>Magnoliopsida</taxon>
        <taxon>eudicotyledons</taxon>
        <taxon>Gunneridae</taxon>
        <taxon>Pentapetalae</taxon>
        <taxon>rosids</taxon>
        <taxon>malvids</taxon>
        <taxon>Malvales</taxon>
        <taxon>Malvaceae</taxon>
        <taxon>Malvoideae</taxon>
        <taxon>Hibiscus</taxon>
    </lineage>
</organism>
<evidence type="ECO:0000313" key="2">
    <source>
        <dbReference type="Proteomes" id="UP001165190"/>
    </source>
</evidence>
<name>A0A9W7HWV1_HIBTR</name>
<dbReference type="EMBL" id="BSYR01000020">
    <property type="protein sequence ID" value="GMI85889.1"/>
    <property type="molecule type" value="Genomic_DNA"/>
</dbReference>